<gene>
    <name evidence="8" type="ORF">Tsubulata_017889</name>
</gene>
<dbReference type="OrthoDB" id="428577at2759"/>
<dbReference type="Pfam" id="PF01428">
    <property type="entry name" value="zf-AN1"/>
    <property type="match status" value="1"/>
</dbReference>
<keyword evidence="4" id="KW-0862">Zinc</keyword>
<keyword evidence="2" id="KW-0479">Metal-binding</keyword>
<protein>
    <recommendedName>
        <fullName evidence="10">AN1-type domain-containing protein</fullName>
    </recommendedName>
</protein>
<proteinExistence type="predicted"/>
<evidence type="ECO:0000256" key="5">
    <source>
        <dbReference type="PROSITE-ProRule" id="PRU00449"/>
    </source>
</evidence>
<evidence type="ECO:0000259" key="7">
    <source>
        <dbReference type="PROSITE" id="PS51039"/>
    </source>
</evidence>
<comment type="function">
    <text evidence="1">May be involved in environmental stress response.</text>
</comment>
<dbReference type="Proteomes" id="UP001141552">
    <property type="component" value="Unassembled WGS sequence"/>
</dbReference>
<comment type="caution">
    <text evidence="8">The sequence shown here is derived from an EMBL/GenBank/DDBJ whole genome shotgun (WGS) entry which is preliminary data.</text>
</comment>
<dbReference type="InterPro" id="IPR050652">
    <property type="entry name" value="AN1_A20_ZnFinger"/>
</dbReference>
<reference evidence="8" key="1">
    <citation type="submission" date="2022-02" db="EMBL/GenBank/DDBJ databases">
        <authorList>
            <person name="Henning P.M."/>
            <person name="McCubbin A.G."/>
            <person name="Shore J.S."/>
        </authorList>
    </citation>
    <scope>NUCLEOTIDE SEQUENCE</scope>
    <source>
        <strain evidence="8">F60SS</strain>
        <tissue evidence="8">Leaves</tissue>
    </source>
</reference>
<dbReference type="GO" id="GO:0003677">
    <property type="term" value="F:DNA binding"/>
    <property type="evidence" value="ECO:0007669"/>
    <property type="project" value="InterPro"/>
</dbReference>
<sequence length="156" mass="16857">MNSGDNSSSTPPLCARGCGFYGSTETRSMCSKCYNDYLKQELIAKSSTNILASTPAAAANYQVSPTPSITADFAEKASIDNITPPPPPAINIKNRCEGCNKKVGLTGFACRCGKVFCGKHRYPKEHSCTFDFKALDRVLLVKQNPLVQADKLDARV</sequence>
<dbReference type="SMART" id="SM00154">
    <property type="entry name" value="ZnF_AN1"/>
    <property type="match status" value="1"/>
</dbReference>
<dbReference type="SUPFAM" id="SSF57716">
    <property type="entry name" value="Glucocorticoid receptor-like (DNA-binding domain)"/>
    <property type="match status" value="1"/>
</dbReference>
<evidence type="ECO:0000256" key="4">
    <source>
        <dbReference type="ARBA" id="ARBA00022833"/>
    </source>
</evidence>
<dbReference type="EMBL" id="JAKUCV010002421">
    <property type="protein sequence ID" value="KAJ4842710.1"/>
    <property type="molecule type" value="Genomic_DNA"/>
</dbReference>
<organism evidence="8 9">
    <name type="scientific">Turnera subulata</name>
    <dbReference type="NCBI Taxonomy" id="218843"/>
    <lineage>
        <taxon>Eukaryota</taxon>
        <taxon>Viridiplantae</taxon>
        <taxon>Streptophyta</taxon>
        <taxon>Embryophyta</taxon>
        <taxon>Tracheophyta</taxon>
        <taxon>Spermatophyta</taxon>
        <taxon>Magnoliopsida</taxon>
        <taxon>eudicotyledons</taxon>
        <taxon>Gunneridae</taxon>
        <taxon>Pentapetalae</taxon>
        <taxon>rosids</taxon>
        <taxon>fabids</taxon>
        <taxon>Malpighiales</taxon>
        <taxon>Passifloraceae</taxon>
        <taxon>Turnera</taxon>
    </lineage>
</organism>
<dbReference type="SUPFAM" id="SSF118310">
    <property type="entry name" value="AN1-like Zinc finger"/>
    <property type="match status" value="1"/>
</dbReference>
<dbReference type="InterPro" id="IPR035896">
    <property type="entry name" value="AN1-like_Znf"/>
</dbReference>
<evidence type="ECO:0000259" key="6">
    <source>
        <dbReference type="PROSITE" id="PS51036"/>
    </source>
</evidence>
<evidence type="ECO:0000313" key="8">
    <source>
        <dbReference type="EMBL" id="KAJ4842710.1"/>
    </source>
</evidence>
<evidence type="ECO:0008006" key="10">
    <source>
        <dbReference type="Google" id="ProtNLM"/>
    </source>
</evidence>
<dbReference type="InterPro" id="IPR000058">
    <property type="entry name" value="Znf_AN1"/>
</dbReference>
<dbReference type="Gene3D" id="4.10.1110.10">
    <property type="entry name" value="AN1-like Zinc finger"/>
    <property type="match status" value="1"/>
</dbReference>
<dbReference type="FunFam" id="4.10.1110.10:FF:000001">
    <property type="entry name" value="Zinc finger AN1-type containing 6"/>
    <property type="match status" value="1"/>
</dbReference>
<dbReference type="GO" id="GO:0008270">
    <property type="term" value="F:zinc ion binding"/>
    <property type="evidence" value="ECO:0007669"/>
    <property type="project" value="UniProtKB-KW"/>
</dbReference>
<feature type="domain" description="A20-type" evidence="6">
    <location>
        <begin position="8"/>
        <end position="42"/>
    </location>
</feature>
<keyword evidence="9" id="KW-1185">Reference proteome</keyword>
<evidence type="ECO:0000256" key="1">
    <source>
        <dbReference type="ARBA" id="ARBA00003732"/>
    </source>
</evidence>
<name>A0A9Q0G3H2_9ROSI</name>
<dbReference type="PROSITE" id="PS51039">
    <property type="entry name" value="ZF_AN1"/>
    <property type="match status" value="1"/>
</dbReference>
<dbReference type="InterPro" id="IPR002653">
    <property type="entry name" value="Znf_A20"/>
</dbReference>
<dbReference type="AlphaFoldDB" id="A0A9Q0G3H2"/>
<dbReference type="PANTHER" id="PTHR10634:SF124">
    <property type="entry name" value="ZINC FINGER A20 AND AN1 DOMAIN-CONTAINING STRESS-ASSOCIATED PROTEIN 8-RELATED"/>
    <property type="match status" value="1"/>
</dbReference>
<dbReference type="Pfam" id="PF01754">
    <property type="entry name" value="zf-A20"/>
    <property type="match status" value="1"/>
</dbReference>
<evidence type="ECO:0000313" key="9">
    <source>
        <dbReference type="Proteomes" id="UP001141552"/>
    </source>
</evidence>
<dbReference type="PROSITE" id="PS51036">
    <property type="entry name" value="ZF_A20"/>
    <property type="match status" value="1"/>
</dbReference>
<feature type="domain" description="AN1-type" evidence="7">
    <location>
        <begin position="90"/>
        <end position="136"/>
    </location>
</feature>
<keyword evidence="3 5" id="KW-0863">Zinc-finger</keyword>
<reference evidence="8" key="2">
    <citation type="journal article" date="2023" name="Plants (Basel)">
        <title>Annotation of the Turnera subulata (Passifloraceae) Draft Genome Reveals the S-Locus Evolved after the Divergence of Turneroideae from Passifloroideae in a Stepwise Manner.</title>
        <authorList>
            <person name="Henning P.M."/>
            <person name="Roalson E.H."/>
            <person name="Mir W."/>
            <person name="McCubbin A.G."/>
            <person name="Shore J.S."/>
        </authorList>
    </citation>
    <scope>NUCLEOTIDE SEQUENCE</scope>
    <source>
        <strain evidence="8">F60SS</strain>
    </source>
</reference>
<evidence type="ECO:0000256" key="2">
    <source>
        <dbReference type="ARBA" id="ARBA00022723"/>
    </source>
</evidence>
<dbReference type="PANTHER" id="PTHR10634">
    <property type="entry name" value="AN1-TYPE ZINC FINGER PROTEIN"/>
    <property type="match status" value="1"/>
</dbReference>
<dbReference type="Gene3D" id="1.20.5.4770">
    <property type="match status" value="1"/>
</dbReference>
<evidence type="ECO:0000256" key="3">
    <source>
        <dbReference type="ARBA" id="ARBA00022771"/>
    </source>
</evidence>
<accession>A0A9Q0G3H2</accession>
<dbReference type="SMART" id="SM00259">
    <property type="entry name" value="ZnF_A20"/>
    <property type="match status" value="1"/>
</dbReference>